<keyword evidence="2" id="KW-1015">Disulfide bond</keyword>
<keyword evidence="1" id="KW-0677">Repeat</keyword>
<dbReference type="SUPFAM" id="SSF82895">
    <property type="entry name" value="TSP-1 type 1 repeat"/>
    <property type="match status" value="8"/>
</dbReference>
<reference evidence="6" key="1">
    <citation type="submission" date="2025-08" db="UniProtKB">
        <authorList>
            <consortium name="RefSeq"/>
        </authorList>
    </citation>
    <scope>IDENTIFICATION</scope>
</reference>
<proteinExistence type="predicted"/>
<feature type="chain" id="PRO_5034478790" evidence="4">
    <location>
        <begin position="24"/>
        <end position="918"/>
    </location>
</feature>
<feature type="region of interest" description="Disordered" evidence="3">
    <location>
        <begin position="584"/>
        <end position="607"/>
    </location>
</feature>
<dbReference type="KEGG" id="aplc:110973617"/>
<dbReference type="FunFam" id="2.20.100.10:FF:000007">
    <property type="entry name" value="Thrombospondin 1"/>
    <property type="match status" value="1"/>
</dbReference>
<dbReference type="AlphaFoldDB" id="A0A8B7XJ74"/>
<dbReference type="InterPro" id="IPR013783">
    <property type="entry name" value="Ig-like_fold"/>
</dbReference>
<evidence type="ECO:0000256" key="3">
    <source>
        <dbReference type="SAM" id="MobiDB-lite"/>
    </source>
</evidence>
<dbReference type="InterPro" id="IPR036383">
    <property type="entry name" value="TSP1_rpt_sf"/>
</dbReference>
<gene>
    <name evidence="6" type="primary">LOC110973617</name>
</gene>
<dbReference type="GeneID" id="110973617"/>
<organism evidence="5 6">
    <name type="scientific">Acanthaster planci</name>
    <name type="common">Crown-of-thorns starfish</name>
    <dbReference type="NCBI Taxonomy" id="133434"/>
    <lineage>
        <taxon>Eukaryota</taxon>
        <taxon>Metazoa</taxon>
        <taxon>Echinodermata</taxon>
        <taxon>Eleutherozoa</taxon>
        <taxon>Asterozoa</taxon>
        <taxon>Asteroidea</taxon>
        <taxon>Valvatacea</taxon>
        <taxon>Valvatida</taxon>
        <taxon>Acanthasteridae</taxon>
        <taxon>Acanthaster</taxon>
    </lineage>
</organism>
<name>A0A8B7XJ74_ACAPL</name>
<dbReference type="InterPro" id="IPR000884">
    <property type="entry name" value="TSP1_rpt"/>
</dbReference>
<dbReference type="InterPro" id="IPR052065">
    <property type="entry name" value="Compl_asym_regulator"/>
</dbReference>
<feature type="signal peptide" evidence="4">
    <location>
        <begin position="1"/>
        <end position="23"/>
    </location>
</feature>
<dbReference type="Gene3D" id="2.20.100.10">
    <property type="entry name" value="Thrombospondin type-1 (TSP1) repeat"/>
    <property type="match status" value="8"/>
</dbReference>
<dbReference type="CDD" id="cd00063">
    <property type="entry name" value="FN3"/>
    <property type="match status" value="1"/>
</dbReference>
<protein>
    <submittedName>
        <fullName evidence="6">SCO-spondin-like isoform X1</fullName>
    </submittedName>
</protein>
<accession>A0A8B7XJ74</accession>
<sequence length="918" mass="101591">METRNGLSLILLIFAAMVDEAYQDCAAGAFDETFSRFKVTDVLSSTGNERTVTFGCRFGYHYEDEDPTQPNFLLSQETLHCANGEWDGFPRKCSASYYTLLEALDHLDYRNESAWEGEKLEIDFFIKSPSFITEGPFVYKANGDEVPNAEMSGFLRQDRGVYSRYVRWTAYLTKEDTGYYYYHDKEVAYYDRQLRQIVSSPRYEYFYIEVSGPQDGEWGEWTPWGDCTSTCGVSTRYRERACDNPPPLNGGADCPGPANMTEACPVDLCPVHGGWSGWGAWSECSVTCGGGSITRSRACDDPAPSWGGDDCPGEAEETEVCSPDPCPVDGNWAPWSTWSACSRTCGGGTTGRVRTCTDPAPEHGGSDCAGEDAEFTDCGDAACRTDGNWAQWTEWSPCSKTCGFGIKTRERTCSDPPPTNGGDDCPGVGIPDNYFQQEDCMDVYDCPVHGNWTEWSAWGNCTLACGGGEIVRSRNCTNPVPAFGGRSCEGNATEVIPDCNPEPCGVDGAWSGWSNWTSCTKTCGGGTMFRNRTCTEPPPTHGGLDCEGTSGDAMACHTERCLDGAWTQWSPWSVCSRSCRGGVQARSRSCTDPRPGPGGSDCPDSSDPRSYSQWQRCNEQPCPIHGLWSSWSSWSACPVTCGGSYRVSVRNCSQPEPQWGGRQCPGNAVKTWRCKTMACPLFGAPEGVVLIPSDTNVTVVWSLPLEYEWPLLYYNVHYRKRLTGNESLSTVLHSKSGVHPYRIYNLTSFRTLPTKDNITFSMTVRGLSAFTDYELCLTATYGHHAAMSGHSQVLVVRTLKHAFPAPPNPVIIEYGNYAIEREYKVLIRWSAVTWSNFTAPTMYHVMIRDIKMTIDKPWIVLAKVPTQITGHLLRDSSRFNLHDNVYIVQVVASNQHGSSLPAVCRELVDYLAVLRDEE</sequence>
<keyword evidence="4" id="KW-0732">Signal</keyword>
<dbReference type="RefSeq" id="XP_022080241.1">
    <property type="nucleotide sequence ID" value="XM_022224549.1"/>
</dbReference>
<dbReference type="FunFam" id="2.20.100.10:FF:000001">
    <property type="entry name" value="semaphorin-5A isoform X1"/>
    <property type="match status" value="4"/>
</dbReference>
<evidence type="ECO:0000256" key="1">
    <source>
        <dbReference type="ARBA" id="ARBA00022737"/>
    </source>
</evidence>
<dbReference type="PROSITE" id="PS50092">
    <property type="entry name" value="TSP1"/>
    <property type="match status" value="8"/>
</dbReference>
<evidence type="ECO:0000313" key="6">
    <source>
        <dbReference type="RefSeq" id="XP_022080241.1"/>
    </source>
</evidence>
<dbReference type="Gene3D" id="2.60.40.10">
    <property type="entry name" value="Immunoglobulins"/>
    <property type="match status" value="1"/>
</dbReference>
<evidence type="ECO:0000256" key="4">
    <source>
        <dbReference type="SAM" id="SignalP"/>
    </source>
</evidence>
<evidence type="ECO:0000256" key="2">
    <source>
        <dbReference type="ARBA" id="ARBA00023157"/>
    </source>
</evidence>
<dbReference type="SMART" id="SM00209">
    <property type="entry name" value="TSP1"/>
    <property type="match status" value="8"/>
</dbReference>
<dbReference type="PANTHER" id="PTHR22906">
    <property type="entry name" value="PROPERDIN"/>
    <property type="match status" value="1"/>
</dbReference>
<dbReference type="PANTHER" id="PTHR22906:SF21">
    <property type="entry name" value="SEMA DOMAIN-CONTAINING PROTEIN"/>
    <property type="match status" value="1"/>
</dbReference>
<evidence type="ECO:0000313" key="5">
    <source>
        <dbReference type="Proteomes" id="UP000694845"/>
    </source>
</evidence>
<dbReference type="OrthoDB" id="446173at2759"/>
<dbReference type="InterPro" id="IPR003961">
    <property type="entry name" value="FN3_dom"/>
</dbReference>
<dbReference type="Proteomes" id="UP000694845">
    <property type="component" value="Unplaced"/>
</dbReference>
<dbReference type="InterPro" id="IPR036116">
    <property type="entry name" value="FN3_sf"/>
</dbReference>
<dbReference type="Pfam" id="PF00090">
    <property type="entry name" value="TSP_1"/>
    <property type="match status" value="8"/>
</dbReference>
<dbReference type="SUPFAM" id="SSF49265">
    <property type="entry name" value="Fibronectin type III"/>
    <property type="match status" value="1"/>
</dbReference>
<keyword evidence="5" id="KW-1185">Reference proteome</keyword>
<dbReference type="FunFam" id="2.20.100.10:FF:000002">
    <property type="entry name" value="Unc-5 netrin receptor C"/>
    <property type="match status" value="2"/>
</dbReference>